<evidence type="ECO:0000313" key="6">
    <source>
        <dbReference type="EMBL" id="MFD1719206.1"/>
    </source>
</evidence>
<dbReference type="PANTHER" id="PTHR43095">
    <property type="entry name" value="SUGAR KINASE"/>
    <property type="match status" value="1"/>
</dbReference>
<dbReference type="EMBL" id="JBHUEE010000008">
    <property type="protein sequence ID" value="MFD1719206.1"/>
    <property type="molecule type" value="Genomic_DNA"/>
</dbReference>
<gene>
    <name evidence="6" type="ORF">ACFSE6_15290</name>
</gene>
<keyword evidence="3" id="KW-0418">Kinase</keyword>
<accession>A0ABW4L727</accession>
<proteinExistence type="inferred from homology"/>
<dbReference type="Pfam" id="PF02782">
    <property type="entry name" value="FGGY_C"/>
    <property type="match status" value="1"/>
</dbReference>
<keyword evidence="2" id="KW-0808">Transferase</keyword>
<evidence type="ECO:0000313" key="7">
    <source>
        <dbReference type="Proteomes" id="UP001597277"/>
    </source>
</evidence>
<comment type="similarity">
    <text evidence="1">Belongs to the FGGY kinase family.</text>
</comment>
<evidence type="ECO:0000256" key="3">
    <source>
        <dbReference type="ARBA" id="ARBA00022777"/>
    </source>
</evidence>
<dbReference type="CDD" id="cd07773">
    <property type="entry name" value="ASKHA_NBD_FGGY_FK"/>
    <property type="match status" value="1"/>
</dbReference>
<dbReference type="Proteomes" id="UP001597277">
    <property type="component" value="Unassembled WGS sequence"/>
</dbReference>
<dbReference type="PANTHER" id="PTHR43095:SF2">
    <property type="entry name" value="GLUCONOKINASE"/>
    <property type="match status" value="1"/>
</dbReference>
<dbReference type="InterPro" id="IPR043129">
    <property type="entry name" value="ATPase_NBD"/>
</dbReference>
<reference evidence="7" key="1">
    <citation type="journal article" date="2019" name="Int. J. Syst. Evol. Microbiol.">
        <title>The Global Catalogue of Microorganisms (GCM) 10K type strain sequencing project: providing services to taxonomists for standard genome sequencing and annotation.</title>
        <authorList>
            <consortium name="The Broad Institute Genomics Platform"/>
            <consortium name="The Broad Institute Genome Sequencing Center for Infectious Disease"/>
            <person name="Wu L."/>
            <person name="Ma J."/>
        </authorList>
    </citation>
    <scope>NUCLEOTIDE SEQUENCE [LARGE SCALE GENOMIC DNA]</scope>
    <source>
        <strain evidence="7">JCM 17130</strain>
    </source>
</reference>
<dbReference type="PIRSF" id="PIRSF000538">
    <property type="entry name" value="GlpK"/>
    <property type="match status" value="1"/>
</dbReference>
<name>A0ABW4L727_9MICO</name>
<dbReference type="RefSeq" id="WP_388009001.1">
    <property type="nucleotide sequence ID" value="NZ_JBHUEE010000008.1"/>
</dbReference>
<dbReference type="Pfam" id="PF00370">
    <property type="entry name" value="FGGY_N"/>
    <property type="match status" value="1"/>
</dbReference>
<dbReference type="SUPFAM" id="SSF53067">
    <property type="entry name" value="Actin-like ATPase domain"/>
    <property type="match status" value="2"/>
</dbReference>
<evidence type="ECO:0000259" key="5">
    <source>
        <dbReference type="Pfam" id="PF02782"/>
    </source>
</evidence>
<dbReference type="InterPro" id="IPR050406">
    <property type="entry name" value="FGGY_Carb_Kinase"/>
</dbReference>
<feature type="domain" description="Carbohydrate kinase FGGY N-terminal" evidence="4">
    <location>
        <begin position="10"/>
        <end position="246"/>
    </location>
</feature>
<keyword evidence="7" id="KW-1185">Reference proteome</keyword>
<dbReference type="Gene3D" id="3.30.420.40">
    <property type="match status" value="2"/>
</dbReference>
<feature type="domain" description="Carbohydrate kinase FGGY C-terminal" evidence="5">
    <location>
        <begin position="261"/>
        <end position="450"/>
    </location>
</feature>
<evidence type="ECO:0000259" key="4">
    <source>
        <dbReference type="Pfam" id="PF00370"/>
    </source>
</evidence>
<evidence type="ECO:0000256" key="1">
    <source>
        <dbReference type="ARBA" id="ARBA00009156"/>
    </source>
</evidence>
<organism evidence="6 7">
    <name type="scientific">Georgenia deserti</name>
    <dbReference type="NCBI Taxonomy" id="2093781"/>
    <lineage>
        <taxon>Bacteria</taxon>
        <taxon>Bacillati</taxon>
        <taxon>Actinomycetota</taxon>
        <taxon>Actinomycetes</taxon>
        <taxon>Micrococcales</taxon>
        <taxon>Bogoriellaceae</taxon>
        <taxon>Georgenia</taxon>
    </lineage>
</organism>
<dbReference type="InterPro" id="IPR018485">
    <property type="entry name" value="FGGY_C"/>
</dbReference>
<evidence type="ECO:0000256" key="2">
    <source>
        <dbReference type="ARBA" id="ARBA00022679"/>
    </source>
</evidence>
<dbReference type="InterPro" id="IPR018484">
    <property type="entry name" value="FGGY_N"/>
</dbReference>
<comment type="caution">
    <text evidence="6">The sequence shown here is derived from an EMBL/GenBank/DDBJ whole genome shotgun (WGS) entry which is preliminary data.</text>
</comment>
<dbReference type="InterPro" id="IPR000577">
    <property type="entry name" value="Carb_kinase_FGGY"/>
</dbReference>
<protein>
    <submittedName>
        <fullName evidence="6">L-fuculokinase</fullName>
    </submittedName>
</protein>
<sequence length="496" mass="50227">MTTTSSDILALGIDVGTTNTKATLVAVDPTGVRELALAAAPTPSDAPGLLAMVARVVDDVLGETSGGPHTVGIASMAETGVCLDKHDEPTTGLLRWDPRRATGQASRLADSYGADALFAATGVRPSGKTPLATWAWLRDHGFAFDRWAGAADFVALALTGVLVTDHTLAGRTMAYRMGGAPAETFDAELLELAGLRPGQLPHVAAPDDVAAHVSHAALRRFGLGELTRRLAPGTPVTVAGHDHPVGAWAAGARGPGERADSLGTAEAVLTVLPAPPAPAPVAAAGMSWVRTVSSRHDALLAGTSSAGAMLGWLADHLTDTTVADALVAAAGDVRRTGAPAGPMVLPYLAGRQTPAPDPQARVRVLGSAAGADPALVARSVLDGIALQARWMLEEQAGLGEAAPGPVTVLGSLLEEPAVAETKRLATAAPLRRVTAREPVATGAGLLGAVRAGLLGPPGPALGNAPVLPAVDLPPPANDPYRTALTAFTRAATEGER</sequence>